<sequence>MNLLAITIQESLITKILSGLLLIWGIRALVIIGVLSFLYLQVSKHCHS</sequence>
<feature type="transmembrane region" description="Helical" evidence="1">
    <location>
        <begin position="20"/>
        <end position="40"/>
    </location>
</feature>
<reference evidence="2 3" key="1">
    <citation type="submission" date="2016-10" db="EMBL/GenBank/DDBJ databases">
        <authorList>
            <person name="Varghese N."/>
            <person name="Submissions S."/>
        </authorList>
    </citation>
    <scope>NUCLEOTIDE SEQUENCE [LARGE SCALE GENOMIC DNA]</scope>
    <source>
        <strain evidence="2 3">CGMCC 1.3889</strain>
    </source>
</reference>
<dbReference type="Proteomes" id="UP000182818">
    <property type="component" value="Unassembled WGS sequence"/>
</dbReference>
<comment type="caution">
    <text evidence="2">The sequence shown here is derived from an EMBL/GenBank/DDBJ whole genome shotgun (WGS) entry which is preliminary data.</text>
</comment>
<evidence type="ECO:0000256" key="1">
    <source>
        <dbReference type="SAM" id="Phobius"/>
    </source>
</evidence>
<gene>
    <name evidence="2" type="ORF">SAMN04487973_10435</name>
</gene>
<keyword evidence="1" id="KW-1133">Transmembrane helix</keyword>
<keyword evidence="3" id="KW-1185">Reference proteome</keyword>
<dbReference type="EMBL" id="FOGK01000004">
    <property type="protein sequence ID" value="SER29360.1"/>
    <property type="molecule type" value="Genomic_DNA"/>
</dbReference>
<accession>A0A1H9N051</accession>
<name>A0A1H9N051_9LACO</name>
<keyword evidence="1" id="KW-0472">Membrane</keyword>
<dbReference type="RefSeq" id="WP_156407366.1">
    <property type="nucleotide sequence ID" value="NZ_BJYP01000009.1"/>
</dbReference>
<evidence type="ECO:0000313" key="3">
    <source>
        <dbReference type="Proteomes" id="UP000182818"/>
    </source>
</evidence>
<protein>
    <submittedName>
        <fullName evidence="2">Uncharacterized protein</fullName>
    </submittedName>
</protein>
<organism evidence="2 3">
    <name type="scientific">Pediococcus ethanolidurans</name>
    <dbReference type="NCBI Taxonomy" id="319653"/>
    <lineage>
        <taxon>Bacteria</taxon>
        <taxon>Bacillati</taxon>
        <taxon>Bacillota</taxon>
        <taxon>Bacilli</taxon>
        <taxon>Lactobacillales</taxon>
        <taxon>Lactobacillaceae</taxon>
        <taxon>Pediococcus</taxon>
    </lineage>
</organism>
<dbReference type="GeneID" id="76044634"/>
<proteinExistence type="predicted"/>
<keyword evidence="1" id="KW-0812">Transmembrane</keyword>
<evidence type="ECO:0000313" key="2">
    <source>
        <dbReference type="EMBL" id="SER29360.1"/>
    </source>
</evidence>